<evidence type="ECO:0000256" key="2">
    <source>
        <dbReference type="ARBA" id="ARBA00023127"/>
    </source>
</evidence>
<feature type="compositionally biased region" description="Polar residues" evidence="5">
    <location>
        <begin position="297"/>
        <end position="313"/>
    </location>
</feature>
<evidence type="ECO:0000259" key="6">
    <source>
        <dbReference type="SMART" id="SM00385"/>
    </source>
</evidence>
<name>A0A6J0ZK79_9ROSI</name>
<comment type="similarity">
    <text evidence="4">Belongs to the cyclin family.</text>
</comment>
<feature type="domain" description="Cyclin-like" evidence="6">
    <location>
        <begin position="94"/>
        <end position="180"/>
    </location>
</feature>
<feature type="region of interest" description="Disordered" evidence="5">
    <location>
        <begin position="297"/>
        <end position="333"/>
    </location>
</feature>
<evidence type="ECO:0000313" key="8">
    <source>
        <dbReference type="Proteomes" id="UP000504621"/>
    </source>
</evidence>
<evidence type="ECO:0000313" key="9">
    <source>
        <dbReference type="RefSeq" id="XP_021274609.1"/>
    </source>
</evidence>
<dbReference type="Pfam" id="PF02984">
    <property type="entry name" value="Cyclin_C"/>
    <property type="match status" value="1"/>
</dbReference>
<dbReference type="SUPFAM" id="SSF47954">
    <property type="entry name" value="Cyclin-like"/>
    <property type="match status" value="1"/>
</dbReference>
<keyword evidence="3" id="KW-0131">Cell cycle</keyword>
<proteinExistence type="inferred from homology"/>
<dbReference type="InterPro" id="IPR013763">
    <property type="entry name" value="Cyclin-like_dom"/>
</dbReference>
<dbReference type="Pfam" id="PF00134">
    <property type="entry name" value="Cyclin_N"/>
    <property type="match status" value="1"/>
</dbReference>
<dbReference type="InterPro" id="IPR004367">
    <property type="entry name" value="Cyclin_C-dom"/>
</dbReference>
<evidence type="ECO:0000256" key="4">
    <source>
        <dbReference type="RuleBase" id="RU000383"/>
    </source>
</evidence>
<dbReference type="AlphaFoldDB" id="A0A6J0ZK79"/>
<dbReference type="FunFam" id="1.10.472.10:FF:000219">
    <property type="entry name" value="Cyclin-D5-1"/>
    <property type="match status" value="1"/>
</dbReference>
<dbReference type="OrthoDB" id="306099at2759"/>
<accession>A0A6J0ZK79</accession>
<feature type="domain" description="Cyclin C-terminal" evidence="7">
    <location>
        <begin position="189"/>
        <end position="307"/>
    </location>
</feature>
<keyword evidence="1" id="KW-0132">Cell division</keyword>
<evidence type="ECO:0000256" key="3">
    <source>
        <dbReference type="ARBA" id="ARBA00023306"/>
    </source>
</evidence>
<dbReference type="Proteomes" id="UP000504621">
    <property type="component" value="Unplaced"/>
</dbReference>
<evidence type="ECO:0000259" key="7">
    <source>
        <dbReference type="SMART" id="SM01332"/>
    </source>
</evidence>
<sequence length="352" mass="39965">MGGLDTSLSCSSLLCPETVSSFSETERDIDQSVFEDDESVLFYKSSFVTEGEDEFIEKLVQREIAVGFKTNASFSHYESASESWQGGARLDAIEWIFNTRATFRFEVHTAYLSVTYYDQFLAKKPINDGYIWSTRLLSVACFFLAAKFEERRVPPSSELRVRNFIFHKALIKKMEVLVLGTLQWKMGTITPFAYLPYFISKFYGESGPRGLVSKALEHIMAMIKEMRLLDHRPSFIAAAAALAASDVRLTKEEMELKMNFISFWGSRENEHIFSCYDMMQEIEMRKSRTPEHVIFSEYSSNQDPEDPSATSNGVGAKRKLTFNDPDGEGDPSSKQLHRALLCGCAVVFAKNV</sequence>
<evidence type="ECO:0000256" key="5">
    <source>
        <dbReference type="SAM" id="MobiDB-lite"/>
    </source>
</evidence>
<dbReference type="RefSeq" id="XP_021274609.1">
    <property type="nucleotide sequence ID" value="XM_021418934.1"/>
</dbReference>
<dbReference type="CDD" id="cd20544">
    <property type="entry name" value="CYCLIN_AtCycD-like_rpt2"/>
    <property type="match status" value="1"/>
</dbReference>
<dbReference type="InterPro" id="IPR039361">
    <property type="entry name" value="Cyclin"/>
</dbReference>
<organism evidence="8 9">
    <name type="scientific">Herrania umbratica</name>
    <dbReference type="NCBI Taxonomy" id="108875"/>
    <lineage>
        <taxon>Eukaryota</taxon>
        <taxon>Viridiplantae</taxon>
        <taxon>Streptophyta</taxon>
        <taxon>Embryophyta</taxon>
        <taxon>Tracheophyta</taxon>
        <taxon>Spermatophyta</taxon>
        <taxon>Magnoliopsida</taxon>
        <taxon>eudicotyledons</taxon>
        <taxon>Gunneridae</taxon>
        <taxon>Pentapetalae</taxon>
        <taxon>rosids</taxon>
        <taxon>malvids</taxon>
        <taxon>Malvales</taxon>
        <taxon>Malvaceae</taxon>
        <taxon>Byttnerioideae</taxon>
        <taxon>Herrania</taxon>
    </lineage>
</organism>
<keyword evidence="2 4" id="KW-0195">Cyclin</keyword>
<evidence type="ECO:0000256" key="1">
    <source>
        <dbReference type="ARBA" id="ARBA00022618"/>
    </source>
</evidence>
<dbReference type="PANTHER" id="PTHR10177">
    <property type="entry name" value="CYCLINS"/>
    <property type="match status" value="1"/>
</dbReference>
<keyword evidence="8" id="KW-1185">Reference proteome</keyword>
<reference evidence="9" key="1">
    <citation type="submission" date="2025-08" db="UniProtKB">
        <authorList>
            <consortium name="RefSeq"/>
        </authorList>
    </citation>
    <scope>IDENTIFICATION</scope>
    <source>
        <tissue evidence="9">Leaf</tissue>
    </source>
</reference>
<dbReference type="Gene3D" id="1.10.472.10">
    <property type="entry name" value="Cyclin-like"/>
    <property type="match status" value="2"/>
</dbReference>
<dbReference type="InterPro" id="IPR006671">
    <property type="entry name" value="Cyclin_N"/>
</dbReference>
<dbReference type="GO" id="GO:0051301">
    <property type="term" value="P:cell division"/>
    <property type="evidence" value="ECO:0007669"/>
    <property type="project" value="UniProtKB-KW"/>
</dbReference>
<protein>
    <submittedName>
        <fullName evidence="9">Cyclin-D5-1-like</fullName>
    </submittedName>
</protein>
<dbReference type="InterPro" id="IPR036915">
    <property type="entry name" value="Cyclin-like_sf"/>
</dbReference>
<dbReference type="GeneID" id="110409557"/>
<dbReference type="SMART" id="SM01332">
    <property type="entry name" value="Cyclin_C"/>
    <property type="match status" value="1"/>
</dbReference>
<dbReference type="SMART" id="SM00385">
    <property type="entry name" value="CYCLIN"/>
    <property type="match status" value="1"/>
</dbReference>
<gene>
    <name evidence="9" type="primary">LOC110409557</name>
</gene>